<name>A0A9K3ID43_HELAN</name>
<dbReference type="EMBL" id="MNCJ02000323">
    <property type="protein sequence ID" value="KAF5794517.1"/>
    <property type="molecule type" value="Genomic_DNA"/>
</dbReference>
<dbReference type="AlphaFoldDB" id="A0A9K3ID43"/>
<protein>
    <submittedName>
        <fullName evidence="1">RAB6-interacting golgin</fullName>
    </submittedName>
</protein>
<proteinExistence type="predicted"/>
<accession>A0A9K3ID43</accession>
<reference evidence="1" key="2">
    <citation type="submission" date="2020-06" db="EMBL/GenBank/DDBJ databases">
        <title>Helianthus annuus Genome sequencing and assembly Release 2.</title>
        <authorList>
            <person name="Gouzy J."/>
            <person name="Langlade N."/>
            <person name="Munos S."/>
        </authorList>
    </citation>
    <scope>NUCLEOTIDE SEQUENCE</scope>
    <source>
        <tissue evidence="1">Leaves</tissue>
    </source>
</reference>
<dbReference type="Gramene" id="mRNA:HanXRQr2_Chr08g0328951">
    <property type="protein sequence ID" value="mRNA:HanXRQr2_Chr08g0328951"/>
    <property type="gene ID" value="HanXRQr2_Chr08g0328951"/>
</dbReference>
<sequence length="44" mass="5039">MEALRNKKQEKNKLTTTLVELVNESEKARLKKLQELSNIIDPSG</sequence>
<comment type="caution">
    <text evidence="1">The sequence shown here is derived from an EMBL/GenBank/DDBJ whole genome shotgun (WGS) entry which is preliminary data.</text>
</comment>
<dbReference type="Pfam" id="PF04949">
    <property type="entry name" value="Transcrip_act"/>
    <property type="match status" value="1"/>
</dbReference>
<reference evidence="1" key="1">
    <citation type="journal article" date="2017" name="Nature">
        <title>The sunflower genome provides insights into oil metabolism, flowering and Asterid evolution.</title>
        <authorList>
            <person name="Badouin H."/>
            <person name="Gouzy J."/>
            <person name="Grassa C.J."/>
            <person name="Murat F."/>
            <person name="Staton S.E."/>
            <person name="Cottret L."/>
            <person name="Lelandais-Briere C."/>
            <person name="Owens G.L."/>
            <person name="Carrere S."/>
            <person name="Mayjonade B."/>
            <person name="Legrand L."/>
            <person name="Gill N."/>
            <person name="Kane N.C."/>
            <person name="Bowers J.E."/>
            <person name="Hubner S."/>
            <person name="Bellec A."/>
            <person name="Berard A."/>
            <person name="Berges H."/>
            <person name="Blanchet N."/>
            <person name="Boniface M.C."/>
            <person name="Brunel D."/>
            <person name="Catrice O."/>
            <person name="Chaidir N."/>
            <person name="Claudel C."/>
            <person name="Donnadieu C."/>
            <person name="Faraut T."/>
            <person name="Fievet G."/>
            <person name="Helmstetter N."/>
            <person name="King M."/>
            <person name="Knapp S.J."/>
            <person name="Lai Z."/>
            <person name="Le Paslier M.C."/>
            <person name="Lippi Y."/>
            <person name="Lorenzon L."/>
            <person name="Mandel J.R."/>
            <person name="Marage G."/>
            <person name="Marchand G."/>
            <person name="Marquand E."/>
            <person name="Bret-Mestries E."/>
            <person name="Morien E."/>
            <person name="Nambeesan S."/>
            <person name="Nguyen T."/>
            <person name="Pegot-Espagnet P."/>
            <person name="Pouilly N."/>
            <person name="Raftis F."/>
            <person name="Sallet E."/>
            <person name="Schiex T."/>
            <person name="Thomas J."/>
            <person name="Vandecasteele C."/>
            <person name="Vares D."/>
            <person name="Vear F."/>
            <person name="Vautrin S."/>
            <person name="Crespi M."/>
            <person name="Mangin B."/>
            <person name="Burke J.M."/>
            <person name="Salse J."/>
            <person name="Munos S."/>
            <person name="Vincourt P."/>
            <person name="Rieseberg L.H."/>
            <person name="Langlade N.B."/>
        </authorList>
    </citation>
    <scope>NUCLEOTIDE SEQUENCE</scope>
    <source>
        <tissue evidence="1">Leaves</tissue>
    </source>
</reference>
<gene>
    <name evidence="1" type="ORF">HanXRQr2_Chr08g0328951</name>
</gene>
<evidence type="ECO:0000313" key="2">
    <source>
        <dbReference type="Proteomes" id="UP000215914"/>
    </source>
</evidence>
<evidence type="ECO:0000313" key="1">
    <source>
        <dbReference type="EMBL" id="KAF5794517.1"/>
    </source>
</evidence>
<dbReference type="Proteomes" id="UP000215914">
    <property type="component" value="Unassembled WGS sequence"/>
</dbReference>
<dbReference type="InterPro" id="IPR007033">
    <property type="entry name" value="GORAB"/>
</dbReference>
<organism evidence="1 2">
    <name type="scientific">Helianthus annuus</name>
    <name type="common">Common sunflower</name>
    <dbReference type="NCBI Taxonomy" id="4232"/>
    <lineage>
        <taxon>Eukaryota</taxon>
        <taxon>Viridiplantae</taxon>
        <taxon>Streptophyta</taxon>
        <taxon>Embryophyta</taxon>
        <taxon>Tracheophyta</taxon>
        <taxon>Spermatophyta</taxon>
        <taxon>Magnoliopsida</taxon>
        <taxon>eudicotyledons</taxon>
        <taxon>Gunneridae</taxon>
        <taxon>Pentapetalae</taxon>
        <taxon>asterids</taxon>
        <taxon>campanulids</taxon>
        <taxon>Asterales</taxon>
        <taxon>Asteraceae</taxon>
        <taxon>Asteroideae</taxon>
        <taxon>Heliantheae alliance</taxon>
        <taxon>Heliantheae</taxon>
        <taxon>Helianthus</taxon>
    </lineage>
</organism>
<keyword evidence="2" id="KW-1185">Reference proteome</keyword>